<evidence type="ECO:0000313" key="5">
    <source>
        <dbReference type="Proteomes" id="UP001293593"/>
    </source>
</evidence>
<evidence type="ECO:0000256" key="1">
    <source>
        <dbReference type="SAM" id="MobiDB-lite"/>
    </source>
</evidence>
<comment type="caution">
    <text evidence="4">The sequence shown here is derived from an EMBL/GenBank/DDBJ whole genome shotgun (WGS) entry which is preliminary data.</text>
</comment>
<dbReference type="PANTHER" id="PTHR11697">
    <property type="entry name" value="GENERAL TRANSCRIPTION FACTOR 2-RELATED ZINC FINGER PROTEIN"/>
    <property type="match status" value="1"/>
</dbReference>
<feature type="domain" description="TTF-type" evidence="3">
    <location>
        <begin position="110"/>
        <end position="205"/>
    </location>
</feature>
<reference evidence="4" key="1">
    <citation type="submission" date="2023-10" db="EMBL/GenBank/DDBJ databases">
        <title>Chromosome-level genome of the transformable northern wattle, Acacia crassicarpa.</title>
        <authorList>
            <person name="Massaro I."/>
            <person name="Sinha N.R."/>
            <person name="Poethig S."/>
            <person name="Leichty A.R."/>
        </authorList>
    </citation>
    <scope>NUCLEOTIDE SEQUENCE</scope>
    <source>
        <strain evidence="4">Acra3RX</strain>
        <tissue evidence="4">Leaf</tissue>
    </source>
</reference>
<gene>
    <name evidence="4" type="ORF">QN277_006226</name>
</gene>
<protein>
    <recommendedName>
        <fullName evidence="3">TTF-type domain-containing protein</fullName>
    </recommendedName>
</protein>
<dbReference type="PANTHER" id="PTHR11697:SF230">
    <property type="entry name" value="ZINC FINGER, MYM DOMAIN CONTAINING 1"/>
    <property type="match status" value="1"/>
</dbReference>
<dbReference type="Pfam" id="PF05699">
    <property type="entry name" value="Dimer_Tnp_hAT"/>
    <property type="match status" value="1"/>
</dbReference>
<proteinExistence type="predicted"/>
<dbReference type="EMBL" id="JAWXYG010000011">
    <property type="protein sequence ID" value="KAK4259951.1"/>
    <property type="molecule type" value="Genomic_DNA"/>
</dbReference>
<dbReference type="SUPFAM" id="SSF53098">
    <property type="entry name" value="Ribonuclease H-like"/>
    <property type="match status" value="1"/>
</dbReference>
<dbReference type="InterPro" id="IPR012337">
    <property type="entry name" value="RNaseH-like_sf"/>
</dbReference>
<keyword evidence="2" id="KW-0812">Transmembrane</keyword>
<organism evidence="4 5">
    <name type="scientific">Acacia crassicarpa</name>
    <name type="common">northern wattle</name>
    <dbReference type="NCBI Taxonomy" id="499986"/>
    <lineage>
        <taxon>Eukaryota</taxon>
        <taxon>Viridiplantae</taxon>
        <taxon>Streptophyta</taxon>
        <taxon>Embryophyta</taxon>
        <taxon>Tracheophyta</taxon>
        <taxon>Spermatophyta</taxon>
        <taxon>Magnoliopsida</taxon>
        <taxon>eudicotyledons</taxon>
        <taxon>Gunneridae</taxon>
        <taxon>Pentapetalae</taxon>
        <taxon>rosids</taxon>
        <taxon>fabids</taxon>
        <taxon>Fabales</taxon>
        <taxon>Fabaceae</taxon>
        <taxon>Caesalpinioideae</taxon>
        <taxon>mimosoid clade</taxon>
        <taxon>Acacieae</taxon>
        <taxon>Acacia</taxon>
    </lineage>
</organism>
<evidence type="ECO:0000313" key="4">
    <source>
        <dbReference type="EMBL" id="KAK4259951.1"/>
    </source>
</evidence>
<keyword evidence="2" id="KW-0472">Membrane</keyword>
<feature type="compositionally biased region" description="Polar residues" evidence="1">
    <location>
        <begin position="13"/>
        <end position="38"/>
    </location>
</feature>
<accession>A0AAE1IZL0</accession>
<keyword evidence="2" id="KW-1133">Transmembrane helix</keyword>
<name>A0AAE1IZL0_9FABA</name>
<feature type="transmembrane region" description="Helical" evidence="2">
    <location>
        <begin position="735"/>
        <end position="757"/>
    </location>
</feature>
<sequence>MSTIQSYFKRLKPTNTEPESQSEQVSNSISVPTVQESYQPPQASQFQSFQSSPQAKINIENLEADPGKRPSIYSLTSNPIEREDIRRAYLLKGPTQPILKPFPQTEMYGKMRRFNPKLSKEFGSWLEYSVSKDACFCLYCYLLDMEVGGSGSTREAFVSVGFKNWQKKDRIKLHVGDHKSVHNRCYQACQDLMKQKQHIDIAFSNISEQQRIDYRIRLKTSLDCARYLLRNGQPFRGHDESKSSNHQGLFLETLKFYSKPNKEMSQVVLQNAPDNHKLTSPMIQKDLSQACADLTVKAIISDIDGDYFSLLVDEARDVAIKEQMAVVLRYVNKKGSIVECFIGIIHVSDTTAQSLKAAIDGLFSKLGLSLSKCRGQGYDGASNMRGEFKGLKSLILADNPSAFYIHCFAHQLQLTLVKVAKHHEKIQEFFDMLQKMATVVGGSCKRKEILQMNQYEQIVERIASGEIPTGKGLNQETTLKRPGDTRWGSHFGTVTSVISLFSPIISLMKIIKNEPKNDAARTDAGCILYAMEDFEFAFLLHLMKLILGITYELSQALQKKDQDLLNAIGLVKVVKFHLQEVRDNGFDELLQETNIFANKYDIDIPNMNDVYCHKGRSRRRLESFTFLHYFKVELFNTVIDTQVQELGDRFDNVNTRLLECLSCLDPRDSFANFNKEKLIEFARFYPLEFDELADIPFLSSSLGNFIIDVRADSDFVNLKTISDLALKMVEKRKDIVYPLVYLLIKLALVLPVATASVERVFSAMTFVKDKLRNRISDDWFNSCMLTYVERDIFDKIDDEDIMQYFQGMKNRRMLL</sequence>
<dbReference type="InterPro" id="IPR006580">
    <property type="entry name" value="Znf_TTF"/>
</dbReference>
<dbReference type="GO" id="GO:0046983">
    <property type="term" value="F:protein dimerization activity"/>
    <property type="evidence" value="ECO:0007669"/>
    <property type="project" value="InterPro"/>
</dbReference>
<keyword evidence="5" id="KW-1185">Reference proteome</keyword>
<feature type="region of interest" description="Disordered" evidence="1">
    <location>
        <begin position="1"/>
        <end position="43"/>
    </location>
</feature>
<evidence type="ECO:0000259" key="3">
    <source>
        <dbReference type="SMART" id="SM00597"/>
    </source>
</evidence>
<dbReference type="AlphaFoldDB" id="A0AAE1IZL0"/>
<dbReference type="Pfam" id="PF14291">
    <property type="entry name" value="DUF4371"/>
    <property type="match status" value="1"/>
</dbReference>
<evidence type="ECO:0000256" key="2">
    <source>
        <dbReference type="SAM" id="Phobius"/>
    </source>
</evidence>
<dbReference type="InterPro" id="IPR008906">
    <property type="entry name" value="HATC_C_dom"/>
</dbReference>
<dbReference type="SMART" id="SM00597">
    <property type="entry name" value="ZnF_TTF"/>
    <property type="match status" value="1"/>
</dbReference>
<dbReference type="InterPro" id="IPR055298">
    <property type="entry name" value="AtLOH3-like"/>
</dbReference>
<dbReference type="Proteomes" id="UP001293593">
    <property type="component" value="Unassembled WGS sequence"/>
</dbReference>
<dbReference type="InterPro" id="IPR025398">
    <property type="entry name" value="DUF4371"/>
</dbReference>